<sequence>MINLLLFKKSIKYLFFCLLITSCKSNFDLTEVKFGETNVNVIIPEKTEKNDYQLGDDKIRSSRSKEILTVNKVELQNQTKDTSFYNYVSFKYNEKNIITEYTLAYYTLKEEPKIVYNLLKDKIGLPSFRHYTTNYDKEHQNYDAVIWEDKQNNKLYRLRYHLWEEEGLRELRLTVLINSESNIEDPVYSGQPFYFWKDYINTRNRLGNNNYTYQEFIKSEGSYSFFSE</sequence>
<protein>
    <submittedName>
        <fullName evidence="1">Uncharacterized protein</fullName>
    </submittedName>
</protein>
<evidence type="ECO:0000313" key="1">
    <source>
        <dbReference type="EMBL" id="SHJ19092.1"/>
    </source>
</evidence>
<proteinExistence type="predicted"/>
<dbReference type="OrthoDB" id="1440037at2"/>
<keyword evidence="2" id="KW-1185">Reference proteome</keyword>
<name>A0A1M6HA35_9FLAO</name>
<reference evidence="1 2" key="1">
    <citation type="submission" date="2016-11" db="EMBL/GenBank/DDBJ databases">
        <authorList>
            <person name="Jaros S."/>
            <person name="Januszkiewicz K."/>
            <person name="Wedrychowicz H."/>
        </authorList>
    </citation>
    <scope>NUCLEOTIDE SEQUENCE [LARGE SCALE GENOMIC DNA]</scope>
    <source>
        <strain evidence="1 2">DSM 21425</strain>
    </source>
</reference>
<dbReference type="Proteomes" id="UP000184225">
    <property type="component" value="Unassembled WGS sequence"/>
</dbReference>
<dbReference type="EMBL" id="FQYY01000010">
    <property type="protein sequence ID" value="SHJ19092.1"/>
    <property type="molecule type" value="Genomic_DNA"/>
</dbReference>
<organism evidence="1 2">
    <name type="scientific">Mesonia phycicola</name>
    <dbReference type="NCBI Taxonomy" id="579105"/>
    <lineage>
        <taxon>Bacteria</taxon>
        <taxon>Pseudomonadati</taxon>
        <taxon>Bacteroidota</taxon>
        <taxon>Flavobacteriia</taxon>
        <taxon>Flavobacteriales</taxon>
        <taxon>Flavobacteriaceae</taxon>
        <taxon>Mesonia</taxon>
    </lineage>
</organism>
<evidence type="ECO:0000313" key="2">
    <source>
        <dbReference type="Proteomes" id="UP000184225"/>
    </source>
</evidence>
<dbReference type="AlphaFoldDB" id="A0A1M6HA35"/>
<accession>A0A1M6HA35</accession>
<dbReference type="RefSeq" id="WP_073153314.1">
    <property type="nucleotide sequence ID" value="NZ_FQYY01000010.1"/>
</dbReference>
<gene>
    <name evidence="1" type="ORF">SAMN04488096_11018</name>
</gene>